<name>A0A5C6MX88_9TELE</name>
<dbReference type="EMBL" id="RHFK02000019">
    <property type="protein sequence ID" value="TWW59439.1"/>
    <property type="molecule type" value="Genomic_DNA"/>
</dbReference>
<reference evidence="2 3" key="1">
    <citation type="submission" date="2019-04" db="EMBL/GenBank/DDBJ databases">
        <title>Chromosome genome assembly for Takifugu flavidus.</title>
        <authorList>
            <person name="Xiao S."/>
        </authorList>
    </citation>
    <scope>NUCLEOTIDE SEQUENCE [LARGE SCALE GENOMIC DNA]</scope>
    <source>
        <strain evidence="2">HTHZ2018</strain>
        <tissue evidence="2">Muscle</tissue>
    </source>
</reference>
<dbReference type="AlphaFoldDB" id="A0A5C6MX88"/>
<organism evidence="2 3">
    <name type="scientific">Takifugu flavidus</name>
    <name type="common">sansaifugu</name>
    <dbReference type="NCBI Taxonomy" id="433684"/>
    <lineage>
        <taxon>Eukaryota</taxon>
        <taxon>Metazoa</taxon>
        <taxon>Chordata</taxon>
        <taxon>Craniata</taxon>
        <taxon>Vertebrata</taxon>
        <taxon>Euteleostomi</taxon>
        <taxon>Actinopterygii</taxon>
        <taxon>Neopterygii</taxon>
        <taxon>Teleostei</taxon>
        <taxon>Neoteleostei</taxon>
        <taxon>Acanthomorphata</taxon>
        <taxon>Eupercaria</taxon>
        <taxon>Tetraodontiformes</taxon>
        <taxon>Tetradontoidea</taxon>
        <taxon>Tetraodontidae</taxon>
        <taxon>Takifugu</taxon>
    </lineage>
</organism>
<protein>
    <submittedName>
        <fullName evidence="2">Uncharacterized protein</fullName>
    </submittedName>
</protein>
<feature type="region of interest" description="Disordered" evidence="1">
    <location>
        <begin position="63"/>
        <end position="85"/>
    </location>
</feature>
<dbReference type="Proteomes" id="UP000324091">
    <property type="component" value="Chromosome 6"/>
</dbReference>
<accession>A0A5C6MX88</accession>
<evidence type="ECO:0000256" key="1">
    <source>
        <dbReference type="SAM" id="MobiDB-lite"/>
    </source>
</evidence>
<feature type="non-terminal residue" evidence="2">
    <location>
        <position position="1"/>
    </location>
</feature>
<evidence type="ECO:0000313" key="2">
    <source>
        <dbReference type="EMBL" id="TWW59439.1"/>
    </source>
</evidence>
<proteinExistence type="predicted"/>
<evidence type="ECO:0000313" key="3">
    <source>
        <dbReference type="Proteomes" id="UP000324091"/>
    </source>
</evidence>
<sequence length="195" mass="20729">AALHASRFCRSGPPCSWCGHVAKAAPTCRWRTGTHLSSHLPLDDSGPADPAWMAVQWVGEGHPGVPPRRTSFPPPPHHHLHPLPGESFRLTGFPEQIRATPHALVRAPSGGGGGSSGEYCEPLMAAGAVGGASACALWVFLTLRSRRCVPPPTLRPASPLRRRDSRGAHLVMLTPVAESSWGAIGRVRRHRTPAG</sequence>
<feature type="non-terminal residue" evidence="2">
    <location>
        <position position="195"/>
    </location>
</feature>
<gene>
    <name evidence="2" type="ORF">D4764_06G0009690</name>
</gene>
<keyword evidence="3" id="KW-1185">Reference proteome</keyword>
<comment type="caution">
    <text evidence="2">The sequence shown here is derived from an EMBL/GenBank/DDBJ whole genome shotgun (WGS) entry which is preliminary data.</text>
</comment>